<dbReference type="EMBL" id="PGGS01000275">
    <property type="protein sequence ID" value="PNH05858.1"/>
    <property type="molecule type" value="Genomic_DNA"/>
</dbReference>
<evidence type="ECO:0000256" key="7">
    <source>
        <dbReference type="PROSITE-ProRule" id="PRU00810"/>
    </source>
</evidence>
<protein>
    <submittedName>
        <fullName evidence="10">Paired amphipathic helix protein Sin3-like 1</fullName>
    </submittedName>
</protein>
<feature type="compositionally biased region" description="Basic and acidic residues" evidence="8">
    <location>
        <begin position="253"/>
        <end position="262"/>
    </location>
</feature>
<feature type="compositionally biased region" description="Low complexity" evidence="8">
    <location>
        <begin position="215"/>
        <end position="228"/>
    </location>
</feature>
<organism evidence="10 11">
    <name type="scientific">Tetrabaena socialis</name>
    <dbReference type="NCBI Taxonomy" id="47790"/>
    <lineage>
        <taxon>Eukaryota</taxon>
        <taxon>Viridiplantae</taxon>
        <taxon>Chlorophyta</taxon>
        <taxon>core chlorophytes</taxon>
        <taxon>Chlorophyceae</taxon>
        <taxon>CS clade</taxon>
        <taxon>Chlamydomonadales</taxon>
        <taxon>Tetrabaenaceae</taxon>
        <taxon>Tetrabaena</taxon>
    </lineage>
</organism>
<dbReference type="AlphaFoldDB" id="A0A2J8A043"/>
<evidence type="ECO:0000256" key="3">
    <source>
        <dbReference type="ARBA" id="ARBA00022737"/>
    </source>
</evidence>
<dbReference type="FunFam" id="1.20.1160.11:FF:000003">
    <property type="entry name" value="Paired amphipathic helix SIN3-like protein"/>
    <property type="match status" value="1"/>
</dbReference>
<dbReference type="Pfam" id="PF08295">
    <property type="entry name" value="Sin3_corepress"/>
    <property type="match status" value="1"/>
</dbReference>
<dbReference type="InterPro" id="IPR013194">
    <property type="entry name" value="HDAC_interact_dom"/>
</dbReference>
<name>A0A2J8A043_9CHLO</name>
<dbReference type="InterPro" id="IPR039774">
    <property type="entry name" value="Sin3-like"/>
</dbReference>
<evidence type="ECO:0000313" key="11">
    <source>
        <dbReference type="Proteomes" id="UP000236333"/>
    </source>
</evidence>
<comment type="caution">
    <text evidence="10">The sequence shown here is derived from an EMBL/GenBank/DDBJ whole genome shotgun (WGS) entry which is preliminary data.</text>
</comment>
<dbReference type="PROSITE" id="PS51477">
    <property type="entry name" value="PAH"/>
    <property type="match status" value="3"/>
</dbReference>
<evidence type="ECO:0000256" key="1">
    <source>
        <dbReference type="ARBA" id="ARBA00004123"/>
    </source>
</evidence>
<keyword evidence="6 7" id="KW-0539">Nucleus</keyword>
<keyword evidence="2" id="KW-0678">Repressor</keyword>
<dbReference type="GO" id="GO:0000118">
    <property type="term" value="C:histone deacetylase complex"/>
    <property type="evidence" value="ECO:0007669"/>
    <property type="project" value="TreeGrafter"/>
</dbReference>
<keyword evidence="3" id="KW-0677">Repeat</keyword>
<dbReference type="GO" id="GO:0003714">
    <property type="term" value="F:transcription corepressor activity"/>
    <property type="evidence" value="ECO:0007669"/>
    <property type="project" value="InterPro"/>
</dbReference>
<feature type="region of interest" description="Disordered" evidence="8">
    <location>
        <begin position="1"/>
        <end position="38"/>
    </location>
</feature>
<gene>
    <name evidence="10" type="ORF">TSOC_007840</name>
</gene>
<dbReference type="GO" id="GO:0000122">
    <property type="term" value="P:negative regulation of transcription by RNA polymerase II"/>
    <property type="evidence" value="ECO:0007669"/>
    <property type="project" value="TreeGrafter"/>
</dbReference>
<dbReference type="FunFam" id="1.20.1160.11:FF:000002">
    <property type="entry name" value="Paired amphipathic helix protein SIN3"/>
    <property type="match status" value="1"/>
</dbReference>
<dbReference type="SUPFAM" id="SSF47762">
    <property type="entry name" value="PAH2 domain"/>
    <property type="match status" value="3"/>
</dbReference>
<sequence>MKRFREDAQPPGQPMKRSSVPPRPAQAPAQPMAGTKLTTNDALSYLREVKNRFADQKDVYDTFLEIMKEFKAARIDTTGVIHKVKQLFKGHRELILGFNTFLPRGYEIELQRISDDEEEEDQGKNQPVEFDQAINYVNKIKTRFHNDERVYKAFLEILNMYRKGQKTINNVYDEVAVLFRSHQDLLEEFTYFLPDGTQSGAAHRQRAGFPPPRRPGQGPMQQMPGRMRVAPQAYPGGPLSPDMRNLHHKRKTKNEGGFRRDGDDEDDGRGSGRPQLAKELAYFERAKQRLRNKDAYNDFLKCLSMYTQEIISRQELLQLLNDIIGRFPDLMSGFHEFVAKCDLMEIDENKVRGLAQQNLQRQRMREEELQRQKYLTKPLSEIVSNDAERITPSYVRMPPAYPHLVSTGRTPLADAILNNELVNVITGSEDYSFKLMRKNQYEESLFRCEDDRYEFEMAIERNITTLKRLKPIAQRIATMSPEERAAYRLDENLLGPVHWRSIERLYADQGPILVDLMRKNPVVAIPVVVARLEQKDEEWRRVRVEMTRVWKRIYEANYHKSLDHRSFYFKQAEKRALLPKTLVSEVREAADRRRQDERSLRALSLAYRYDAVLEASTGDLTYDFTE</sequence>
<feature type="non-terminal residue" evidence="10">
    <location>
        <position position="626"/>
    </location>
</feature>
<comment type="subcellular location">
    <subcellularLocation>
        <location evidence="1 7">Nucleus</location>
    </subcellularLocation>
</comment>
<evidence type="ECO:0000256" key="8">
    <source>
        <dbReference type="SAM" id="MobiDB-lite"/>
    </source>
</evidence>
<keyword evidence="11" id="KW-1185">Reference proteome</keyword>
<reference evidence="10 11" key="1">
    <citation type="journal article" date="2017" name="Mol. Biol. Evol.">
        <title>The 4-celled Tetrabaena socialis nuclear genome reveals the essential components for genetic control of cell number at the origin of multicellularity in the volvocine lineage.</title>
        <authorList>
            <person name="Featherston J."/>
            <person name="Arakaki Y."/>
            <person name="Hanschen E.R."/>
            <person name="Ferris P.J."/>
            <person name="Michod R.E."/>
            <person name="Olson B.J.S.C."/>
            <person name="Nozaki H."/>
            <person name="Durand P.M."/>
        </authorList>
    </citation>
    <scope>NUCLEOTIDE SEQUENCE [LARGE SCALE GENOMIC DNA]</scope>
    <source>
        <strain evidence="10 11">NIES-571</strain>
    </source>
</reference>
<dbReference type="GO" id="GO:0000785">
    <property type="term" value="C:chromatin"/>
    <property type="evidence" value="ECO:0007669"/>
    <property type="project" value="TreeGrafter"/>
</dbReference>
<dbReference type="PANTHER" id="PTHR12346:SF0">
    <property type="entry name" value="SIN3A, ISOFORM G"/>
    <property type="match status" value="1"/>
</dbReference>
<dbReference type="OrthoDB" id="10265969at2759"/>
<keyword evidence="4" id="KW-0805">Transcription regulation</keyword>
<evidence type="ECO:0000256" key="2">
    <source>
        <dbReference type="ARBA" id="ARBA00022491"/>
    </source>
</evidence>
<evidence type="ECO:0000256" key="5">
    <source>
        <dbReference type="ARBA" id="ARBA00023163"/>
    </source>
</evidence>
<dbReference type="Proteomes" id="UP000236333">
    <property type="component" value="Unassembled WGS sequence"/>
</dbReference>
<evidence type="ECO:0000313" key="10">
    <source>
        <dbReference type="EMBL" id="PNH05858.1"/>
    </source>
</evidence>
<dbReference type="Gene3D" id="1.20.1160.11">
    <property type="entry name" value="Paired amphipathic helix"/>
    <property type="match status" value="3"/>
</dbReference>
<proteinExistence type="predicted"/>
<accession>A0A2J8A043</accession>
<dbReference type="FunFam" id="1.20.1160.11:FF:000001">
    <property type="entry name" value="Paired amphipathic helix protein Sin3"/>
    <property type="match status" value="1"/>
</dbReference>
<dbReference type="InterPro" id="IPR003822">
    <property type="entry name" value="PAH"/>
</dbReference>
<feature type="region of interest" description="Disordered" evidence="8">
    <location>
        <begin position="197"/>
        <end position="274"/>
    </location>
</feature>
<dbReference type="InterPro" id="IPR036600">
    <property type="entry name" value="PAH_sf"/>
</dbReference>
<feature type="domain" description="Histone deacetylase interacting" evidence="9">
    <location>
        <begin position="386"/>
        <end position="486"/>
    </location>
</feature>
<dbReference type="Pfam" id="PF02671">
    <property type="entry name" value="PAH"/>
    <property type="match status" value="3"/>
</dbReference>
<evidence type="ECO:0000256" key="4">
    <source>
        <dbReference type="ARBA" id="ARBA00023015"/>
    </source>
</evidence>
<dbReference type="SMART" id="SM00761">
    <property type="entry name" value="HDAC_interact"/>
    <property type="match status" value="1"/>
</dbReference>
<keyword evidence="5" id="KW-0804">Transcription</keyword>
<evidence type="ECO:0000259" key="9">
    <source>
        <dbReference type="SMART" id="SM00761"/>
    </source>
</evidence>
<dbReference type="PANTHER" id="PTHR12346">
    <property type="entry name" value="SIN3B-RELATED"/>
    <property type="match status" value="1"/>
</dbReference>
<evidence type="ECO:0000256" key="6">
    <source>
        <dbReference type="ARBA" id="ARBA00023242"/>
    </source>
</evidence>